<dbReference type="RefSeq" id="WP_230868793.1">
    <property type="nucleotide sequence ID" value="NZ_CP046640.1"/>
</dbReference>
<dbReference type="EMBL" id="CP046640">
    <property type="protein sequence ID" value="QTL97140.1"/>
    <property type="molecule type" value="Genomic_DNA"/>
</dbReference>
<keyword evidence="1" id="KW-1133">Transmembrane helix</keyword>
<gene>
    <name evidence="2" type="ORF">GM661_03695</name>
</gene>
<keyword evidence="3" id="KW-1185">Reference proteome</keyword>
<dbReference type="KEGG" id="ifn:GM661_03695"/>
<accession>A0A8A7K7I0</accession>
<evidence type="ECO:0000313" key="2">
    <source>
        <dbReference type="EMBL" id="QTL97140.1"/>
    </source>
</evidence>
<feature type="transmembrane region" description="Helical" evidence="1">
    <location>
        <begin position="46"/>
        <end position="65"/>
    </location>
</feature>
<keyword evidence="1" id="KW-0812">Transmembrane</keyword>
<evidence type="ECO:0000313" key="3">
    <source>
        <dbReference type="Proteomes" id="UP000665020"/>
    </source>
</evidence>
<dbReference type="AlphaFoldDB" id="A0A8A7K7I0"/>
<protein>
    <submittedName>
        <fullName evidence="2">Uncharacterized protein</fullName>
    </submittedName>
</protein>
<keyword evidence="1" id="KW-0472">Membrane</keyword>
<organism evidence="2 3">
    <name type="scientific">Iocasia fonsfrigidae</name>
    <dbReference type="NCBI Taxonomy" id="2682810"/>
    <lineage>
        <taxon>Bacteria</taxon>
        <taxon>Bacillati</taxon>
        <taxon>Bacillota</taxon>
        <taxon>Clostridia</taxon>
        <taxon>Halanaerobiales</taxon>
        <taxon>Halanaerobiaceae</taxon>
        <taxon>Iocasia</taxon>
    </lineage>
</organism>
<dbReference type="Proteomes" id="UP000665020">
    <property type="component" value="Chromosome"/>
</dbReference>
<feature type="transmembrane region" description="Helical" evidence="1">
    <location>
        <begin position="6"/>
        <end position="34"/>
    </location>
</feature>
<proteinExistence type="predicted"/>
<evidence type="ECO:0000256" key="1">
    <source>
        <dbReference type="SAM" id="Phobius"/>
    </source>
</evidence>
<sequence>MARIIAFFINMLPGVFLVSFIISIIILARVIFNIKSLIIIDGSKKIFIAIVVLVIIIIVSFIQLLSY</sequence>
<reference evidence="2" key="1">
    <citation type="submission" date="2019-12" db="EMBL/GenBank/DDBJ databases">
        <authorList>
            <person name="zhang j."/>
            <person name="sun C.M."/>
        </authorList>
    </citation>
    <scope>NUCLEOTIDE SEQUENCE</scope>
    <source>
        <strain evidence="2">NS-1</strain>
    </source>
</reference>
<name>A0A8A7K7I0_9FIRM</name>